<proteinExistence type="predicted"/>
<dbReference type="Gene3D" id="2.40.40.10">
    <property type="entry name" value="RlpA-like domain"/>
    <property type="match status" value="1"/>
</dbReference>
<dbReference type="Proteomes" id="UP000572817">
    <property type="component" value="Unassembled WGS sequence"/>
</dbReference>
<dbReference type="InterPro" id="IPR036908">
    <property type="entry name" value="RlpA-like_sf"/>
</dbReference>
<dbReference type="PANTHER" id="PTHR31836">
    <property type="match status" value="1"/>
</dbReference>
<dbReference type="CDD" id="cd22271">
    <property type="entry name" value="DPBB_EXP_N-like"/>
    <property type="match status" value="1"/>
</dbReference>
<dbReference type="OrthoDB" id="406505at2759"/>
<dbReference type="EMBL" id="WWBZ02000062">
    <property type="protein sequence ID" value="KAF4303537.1"/>
    <property type="molecule type" value="Genomic_DNA"/>
</dbReference>
<dbReference type="Gene3D" id="2.60.40.760">
    <property type="entry name" value="Expansin, cellulose-binding-like domain"/>
    <property type="match status" value="1"/>
</dbReference>
<dbReference type="PROSITE" id="PS50842">
    <property type="entry name" value="EXPANSIN_EG45"/>
    <property type="match status" value="1"/>
</dbReference>
<feature type="compositionally biased region" description="Low complexity" evidence="2">
    <location>
        <begin position="41"/>
        <end position="53"/>
    </location>
</feature>
<sequence>MRFNKAAAGALLAGASLVHAQDEYCSDRSTIVVTEYVTLPGPVSSTPTPASSTVDGAASSSAPVEETTSVQVVTLTPVPATSSPPMTTSTLYSTTSTIDAEGSTVYMTAFSTTTVCPVSETSVAGTPDDDVTTTIHSTSSTTEFRTITQCAECTTPQPTQWTTSTIYTTSASVDENDNTVYVTVPHTTTVCPVTATEVPSSSKCTNTRTVTVDPPAVTVTVQPSQSAAVDGAVGAAAYTPSSSVDAAVGAAEYTPSSSSSVSVAVDTPVYTPVASSSASVAVDSPVYTPAPFAASTPAAADAGVDGAAGVSSSSSVSVAVDTPVYTPVPVASTPSVAVDTPSYTPAPVSSTPAVFVESASSSTPVYTPSSSTSSAPAATSSDSSLVGTVGGTVTSLTEAVTGEATYYTGDVSSGTCSFTGYTLPSSIFGTALSDSNWETAGNCGACVSVKGPSGDAITAMIVDKCPGCGDNHLDLFEDAFSSLAATATGVIDVAWEIVECGITTPLKLTNKDGASEYWFSMQVVNSNLPVKGLSVSTDGGSTWTETTRTDYNFFEYEQGFSTSTVDIKVTSTTGKEVITKNVTIGSGSSHECDSNF</sequence>
<evidence type="ECO:0000256" key="2">
    <source>
        <dbReference type="SAM" id="MobiDB-lite"/>
    </source>
</evidence>
<evidence type="ECO:0000313" key="5">
    <source>
        <dbReference type="EMBL" id="KAF4303537.1"/>
    </source>
</evidence>
<protein>
    <submittedName>
        <fullName evidence="5">Pollen allergen/expansin</fullName>
    </submittedName>
</protein>
<feature type="region of interest" description="Disordered" evidence="2">
    <location>
        <begin position="362"/>
        <end position="387"/>
    </location>
</feature>
<feature type="chain" id="PRO_5034864221" evidence="3">
    <location>
        <begin position="21"/>
        <end position="596"/>
    </location>
</feature>
<feature type="region of interest" description="Disordered" evidence="2">
    <location>
        <begin position="41"/>
        <end position="65"/>
    </location>
</feature>
<dbReference type="SUPFAM" id="SSF49590">
    <property type="entry name" value="PHL pollen allergen"/>
    <property type="match status" value="1"/>
</dbReference>
<dbReference type="SUPFAM" id="SSF50685">
    <property type="entry name" value="Barwin-like endoglucanases"/>
    <property type="match status" value="1"/>
</dbReference>
<organism evidence="5 6">
    <name type="scientific">Botryosphaeria dothidea</name>
    <dbReference type="NCBI Taxonomy" id="55169"/>
    <lineage>
        <taxon>Eukaryota</taxon>
        <taxon>Fungi</taxon>
        <taxon>Dikarya</taxon>
        <taxon>Ascomycota</taxon>
        <taxon>Pezizomycotina</taxon>
        <taxon>Dothideomycetes</taxon>
        <taxon>Dothideomycetes incertae sedis</taxon>
        <taxon>Botryosphaeriales</taxon>
        <taxon>Botryosphaeriaceae</taxon>
        <taxon>Botryosphaeria</taxon>
    </lineage>
</organism>
<reference evidence="5" key="1">
    <citation type="submission" date="2020-04" db="EMBL/GenBank/DDBJ databases">
        <title>Genome Assembly and Annotation of Botryosphaeria dothidea sdau 11-99, a Latent Pathogen of Apple Fruit Ring Rot in China.</title>
        <authorList>
            <person name="Yu C."/>
            <person name="Diao Y."/>
            <person name="Lu Q."/>
            <person name="Zhao J."/>
            <person name="Cui S."/>
            <person name="Peng C."/>
            <person name="He B."/>
            <person name="Liu H."/>
        </authorList>
    </citation>
    <scope>NUCLEOTIDE SEQUENCE [LARGE SCALE GENOMIC DNA]</scope>
    <source>
        <strain evidence="5">Sdau11-99</strain>
    </source>
</reference>
<evidence type="ECO:0000313" key="6">
    <source>
        <dbReference type="Proteomes" id="UP000572817"/>
    </source>
</evidence>
<gene>
    <name evidence="5" type="ORF">GTA08_BOTSDO09500</name>
</gene>
<feature type="domain" description="Expansin-like EG45" evidence="4">
    <location>
        <begin position="413"/>
        <end position="500"/>
    </location>
</feature>
<dbReference type="InterPro" id="IPR007112">
    <property type="entry name" value="Expansin/allergen_DPBB_dom"/>
</dbReference>
<name>A0A8H4N5D7_9PEZI</name>
<accession>A0A8H4N5D7</accession>
<dbReference type="InterPro" id="IPR049818">
    <property type="entry name" value="Expansin_EXLX1-like"/>
</dbReference>
<dbReference type="AlphaFoldDB" id="A0A8H4N5D7"/>
<keyword evidence="1 3" id="KW-0732">Signal</keyword>
<comment type="caution">
    <text evidence="5">The sequence shown here is derived from an EMBL/GenBank/DDBJ whole genome shotgun (WGS) entry which is preliminary data.</text>
</comment>
<dbReference type="InterPro" id="IPR036749">
    <property type="entry name" value="Expansin_CBD_sf"/>
</dbReference>
<dbReference type="NCBIfam" id="NF041144">
    <property type="entry name" value="expansin_EXLX1"/>
    <property type="match status" value="1"/>
</dbReference>
<evidence type="ECO:0000256" key="1">
    <source>
        <dbReference type="ARBA" id="ARBA00022729"/>
    </source>
</evidence>
<evidence type="ECO:0000259" key="4">
    <source>
        <dbReference type="PROSITE" id="PS50842"/>
    </source>
</evidence>
<evidence type="ECO:0000256" key="3">
    <source>
        <dbReference type="SAM" id="SignalP"/>
    </source>
</evidence>
<keyword evidence="6" id="KW-1185">Reference proteome</keyword>
<dbReference type="InterPro" id="IPR051477">
    <property type="entry name" value="Expansin_CellWall"/>
</dbReference>
<dbReference type="PANTHER" id="PTHR31836:SF21">
    <property type="entry name" value="EXPANSIN-LIKE PROTEIN 7"/>
    <property type="match status" value="1"/>
</dbReference>
<feature type="signal peptide" evidence="3">
    <location>
        <begin position="1"/>
        <end position="20"/>
    </location>
</feature>